<dbReference type="EMBL" id="CP101185">
    <property type="protein sequence ID" value="UYV98403.1"/>
    <property type="molecule type" value="Genomic_DNA"/>
</dbReference>
<gene>
    <name evidence="1" type="ORF">NL394_04015</name>
</gene>
<proteinExistence type="predicted"/>
<dbReference type="AlphaFoldDB" id="A0AAX3EK81"/>
<dbReference type="Proteomes" id="UP001163293">
    <property type="component" value="Chromosome"/>
</dbReference>
<dbReference type="RefSeq" id="WP_069694699.1">
    <property type="nucleotide sequence ID" value="NZ_CP043010.1"/>
</dbReference>
<accession>A0AAX3EK81</accession>
<organism evidence="1 2">
    <name type="scientific">Paenarthrobacter ureafaciens</name>
    <dbReference type="NCBI Taxonomy" id="37931"/>
    <lineage>
        <taxon>Bacteria</taxon>
        <taxon>Bacillati</taxon>
        <taxon>Actinomycetota</taxon>
        <taxon>Actinomycetes</taxon>
        <taxon>Micrococcales</taxon>
        <taxon>Micrococcaceae</taxon>
        <taxon>Paenarthrobacter</taxon>
    </lineage>
</organism>
<sequence length="213" mass="24243">MGLLDNAAEFQQAQREAKDRQLAKKDEEFSPWTSPWTMELRDLLVERGARTRPLYAQRLLTELVAAPELGQYKWRSLAHVEYRGNGWLLRGWQYDDGLSQVDLLLTKDAALWKAGVVFEKSLTAIKGGYAEVANYSHFIYYPNVEPAHRSSFTLLSDYRLRRAPTYPGDDDVLRALIGVPIAAAVLAGGSQDDGWIVAEEPDIADTRFYQHYY</sequence>
<keyword evidence="2" id="KW-1185">Reference proteome</keyword>
<evidence type="ECO:0000313" key="1">
    <source>
        <dbReference type="EMBL" id="UYV98403.1"/>
    </source>
</evidence>
<evidence type="ECO:0000313" key="2">
    <source>
        <dbReference type="Proteomes" id="UP001163293"/>
    </source>
</evidence>
<protein>
    <submittedName>
        <fullName evidence="1">Uncharacterized protein</fullName>
    </submittedName>
</protein>
<reference evidence="1" key="1">
    <citation type="submission" date="2022-07" db="EMBL/GenBank/DDBJ databases">
        <authorList>
            <person name="Wu T."/>
        </authorList>
    </citation>
    <scope>NUCLEOTIDE SEQUENCE</scope>
    <source>
        <strain evidence="1">SD-1</strain>
    </source>
</reference>
<name>A0AAX3EK81_PAEUR</name>